<protein>
    <submittedName>
        <fullName evidence="2">Uncharacterized protein</fullName>
    </submittedName>
</protein>
<reference evidence="2" key="2">
    <citation type="submission" date="2020-06" db="EMBL/GenBank/DDBJ databases">
        <title>Helianthus annuus Genome sequencing and assembly Release 2.</title>
        <authorList>
            <person name="Gouzy J."/>
            <person name="Langlade N."/>
            <person name="Munos S."/>
        </authorList>
    </citation>
    <scope>NUCLEOTIDE SEQUENCE</scope>
    <source>
        <tissue evidence="2">Leaves</tissue>
    </source>
</reference>
<keyword evidence="3" id="KW-1185">Reference proteome</keyword>
<evidence type="ECO:0000313" key="2">
    <source>
        <dbReference type="EMBL" id="KAF5765674.1"/>
    </source>
</evidence>
<accession>A0A9K3E233</accession>
<feature type="transmembrane region" description="Helical" evidence="1">
    <location>
        <begin position="12"/>
        <end position="31"/>
    </location>
</feature>
<name>A0A9K3E233_HELAN</name>
<dbReference type="AlphaFoldDB" id="A0A9K3E233"/>
<dbReference type="Gramene" id="mRNA:HanXRQr2_Chr15g0706531">
    <property type="protein sequence ID" value="CDS:HanXRQr2_Chr15g0706531.1"/>
    <property type="gene ID" value="HanXRQr2_Chr15g0706531"/>
</dbReference>
<evidence type="ECO:0000256" key="1">
    <source>
        <dbReference type="SAM" id="Phobius"/>
    </source>
</evidence>
<evidence type="ECO:0000313" key="3">
    <source>
        <dbReference type="Proteomes" id="UP000215914"/>
    </source>
</evidence>
<sequence>MPLIITLISKNNTNTITINILLLIIKLILIANNKCINLNENILQTKFYT</sequence>
<dbReference type="EMBL" id="MNCJ02000330">
    <property type="protein sequence ID" value="KAF5765674.1"/>
    <property type="molecule type" value="Genomic_DNA"/>
</dbReference>
<proteinExistence type="predicted"/>
<comment type="caution">
    <text evidence="2">The sequence shown here is derived from an EMBL/GenBank/DDBJ whole genome shotgun (WGS) entry which is preliminary data.</text>
</comment>
<keyword evidence="1" id="KW-0472">Membrane</keyword>
<dbReference type="Proteomes" id="UP000215914">
    <property type="component" value="Unassembled WGS sequence"/>
</dbReference>
<keyword evidence="1" id="KW-0812">Transmembrane</keyword>
<keyword evidence="1" id="KW-1133">Transmembrane helix</keyword>
<gene>
    <name evidence="2" type="ORF">HanXRQr2_Chr15g0706531</name>
</gene>
<organism evidence="2 3">
    <name type="scientific">Helianthus annuus</name>
    <name type="common">Common sunflower</name>
    <dbReference type="NCBI Taxonomy" id="4232"/>
    <lineage>
        <taxon>Eukaryota</taxon>
        <taxon>Viridiplantae</taxon>
        <taxon>Streptophyta</taxon>
        <taxon>Embryophyta</taxon>
        <taxon>Tracheophyta</taxon>
        <taxon>Spermatophyta</taxon>
        <taxon>Magnoliopsida</taxon>
        <taxon>eudicotyledons</taxon>
        <taxon>Gunneridae</taxon>
        <taxon>Pentapetalae</taxon>
        <taxon>asterids</taxon>
        <taxon>campanulids</taxon>
        <taxon>Asterales</taxon>
        <taxon>Asteraceae</taxon>
        <taxon>Asteroideae</taxon>
        <taxon>Heliantheae alliance</taxon>
        <taxon>Heliantheae</taxon>
        <taxon>Helianthus</taxon>
    </lineage>
</organism>
<reference evidence="2" key="1">
    <citation type="journal article" date="2017" name="Nature">
        <title>The sunflower genome provides insights into oil metabolism, flowering and Asterid evolution.</title>
        <authorList>
            <person name="Badouin H."/>
            <person name="Gouzy J."/>
            <person name="Grassa C.J."/>
            <person name="Murat F."/>
            <person name="Staton S.E."/>
            <person name="Cottret L."/>
            <person name="Lelandais-Briere C."/>
            <person name="Owens G.L."/>
            <person name="Carrere S."/>
            <person name="Mayjonade B."/>
            <person name="Legrand L."/>
            <person name="Gill N."/>
            <person name="Kane N.C."/>
            <person name="Bowers J.E."/>
            <person name="Hubner S."/>
            <person name="Bellec A."/>
            <person name="Berard A."/>
            <person name="Berges H."/>
            <person name="Blanchet N."/>
            <person name="Boniface M.C."/>
            <person name="Brunel D."/>
            <person name="Catrice O."/>
            <person name="Chaidir N."/>
            <person name="Claudel C."/>
            <person name="Donnadieu C."/>
            <person name="Faraut T."/>
            <person name="Fievet G."/>
            <person name="Helmstetter N."/>
            <person name="King M."/>
            <person name="Knapp S.J."/>
            <person name="Lai Z."/>
            <person name="Le Paslier M.C."/>
            <person name="Lippi Y."/>
            <person name="Lorenzon L."/>
            <person name="Mandel J.R."/>
            <person name="Marage G."/>
            <person name="Marchand G."/>
            <person name="Marquand E."/>
            <person name="Bret-Mestries E."/>
            <person name="Morien E."/>
            <person name="Nambeesan S."/>
            <person name="Nguyen T."/>
            <person name="Pegot-Espagnet P."/>
            <person name="Pouilly N."/>
            <person name="Raftis F."/>
            <person name="Sallet E."/>
            <person name="Schiex T."/>
            <person name="Thomas J."/>
            <person name="Vandecasteele C."/>
            <person name="Vares D."/>
            <person name="Vear F."/>
            <person name="Vautrin S."/>
            <person name="Crespi M."/>
            <person name="Mangin B."/>
            <person name="Burke J.M."/>
            <person name="Salse J."/>
            <person name="Munos S."/>
            <person name="Vincourt P."/>
            <person name="Rieseberg L.H."/>
            <person name="Langlade N.B."/>
        </authorList>
    </citation>
    <scope>NUCLEOTIDE SEQUENCE</scope>
    <source>
        <tissue evidence="2">Leaves</tissue>
    </source>
</reference>